<protein>
    <submittedName>
        <fullName evidence="2">DUF1304 domain-containing protein</fullName>
    </submittedName>
</protein>
<dbReference type="RefSeq" id="WP_100297292.1">
    <property type="nucleotide sequence ID" value="NZ_PHGZ01000021.1"/>
</dbReference>
<organism evidence="2 3">
    <name type="scientific">Caviibacterium pharyngocola</name>
    <dbReference type="NCBI Taxonomy" id="28159"/>
    <lineage>
        <taxon>Bacteria</taxon>
        <taxon>Pseudomonadati</taxon>
        <taxon>Pseudomonadota</taxon>
        <taxon>Gammaproteobacteria</taxon>
        <taxon>Pasteurellales</taxon>
        <taxon>Pasteurellaceae</taxon>
        <taxon>Caviibacterium</taxon>
    </lineage>
</organism>
<evidence type="ECO:0000313" key="2">
    <source>
        <dbReference type="EMBL" id="PJG82354.1"/>
    </source>
</evidence>
<dbReference type="PANTHER" id="PTHR38446:SF1">
    <property type="entry name" value="BLL0914 PROTEIN"/>
    <property type="match status" value="1"/>
</dbReference>
<dbReference type="Proteomes" id="UP000230282">
    <property type="component" value="Unassembled WGS sequence"/>
</dbReference>
<proteinExistence type="predicted"/>
<evidence type="ECO:0000256" key="1">
    <source>
        <dbReference type="SAM" id="Phobius"/>
    </source>
</evidence>
<keyword evidence="1" id="KW-0812">Transmembrane</keyword>
<sequence length="117" mass="12763">MIATALTILVALEHFYILYLEMFALNTEKAKKIFNLTEQDVTNPKTKILFANQGLYNGFLAAGILFSYAIGQISVTYFFLSCVVVAAIYGAVTSNKGILIKQGLPAILALLAHLFGI</sequence>
<gene>
    <name evidence="2" type="ORF">CVP04_09585</name>
</gene>
<dbReference type="PANTHER" id="PTHR38446">
    <property type="entry name" value="BLL0914 PROTEIN"/>
    <property type="match status" value="1"/>
</dbReference>
<feature type="transmembrane region" description="Helical" evidence="1">
    <location>
        <begin position="48"/>
        <end position="69"/>
    </location>
</feature>
<name>A0A2M8RU15_9PAST</name>
<keyword evidence="1" id="KW-1133">Transmembrane helix</keyword>
<comment type="caution">
    <text evidence="2">The sequence shown here is derived from an EMBL/GenBank/DDBJ whole genome shotgun (WGS) entry which is preliminary data.</text>
</comment>
<reference evidence="2 3" key="1">
    <citation type="submission" date="2017-11" db="EMBL/GenBank/DDBJ databases">
        <title>Reclassification of Bisgaard taxon 5 as Caviibacterium pharyngocola gen. nov., sp. nov.</title>
        <authorList>
            <person name="Christensen H."/>
        </authorList>
    </citation>
    <scope>NUCLEOTIDE SEQUENCE [LARGE SCALE GENOMIC DNA]</scope>
    <source>
        <strain evidence="2 3">7_3</strain>
    </source>
</reference>
<evidence type="ECO:0000313" key="3">
    <source>
        <dbReference type="Proteomes" id="UP000230282"/>
    </source>
</evidence>
<dbReference type="InterPro" id="IPR009732">
    <property type="entry name" value="DUF1304"/>
</dbReference>
<keyword evidence="1" id="KW-0472">Membrane</keyword>
<feature type="transmembrane region" description="Helical" evidence="1">
    <location>
        <begin position="75"/>
        <end position="92"/>
    </location>
</feature>
<dbReference type="AlphaFoldDB" id="A0A2M8RU15"/>
<dbReference type="EMBL" id="PHGZ01000021">
    <property type="protein sequence ID" value="PJG82354.1"/>
    <property type="molecule type" value="Genomic_DNA"/>
</dbReference>
<keyword evidence="3" id="KW-1185">Reference proteome</keyword>
<accession>A0A2M8RU15</accession>
<dbReference type="OrthoDB" id="9803832at2"/>
<dbReference type="Pfam" id="PF06993">
    <property type="entry name" value="DUF1304"/>
    <property type="match status" value="1"/>
</dbReference>
<feature type="transmembrane region" description="Helical" evidence="1">
    <location>
        <begin position="6"/>
        <end position="27"/>
    </location>
</feature>